<proteinExistence type="predicted"/>
<protein>
    <submittedName>
        <fullName evidence="1">Uncharacterized protein</fullName>
    </submittedName>
</protein>
<evidence type="ECO:0000313" key="1">
    <source>
        <dbReference type="EMBL" id="SNZ12539.1"/>
    </source>
</evidence>
<name>A0A285NSW5_NATPI</name>
<reference evidence="1 2" key="1">
    <citation type="submission" date="2017-09" db="EMBL/GenBank/DDBJ databases">
        <authorList>
            <person name="Ehlers B."/>
            <person name="Leendertz F.H."/>
        </authorList>
    </citation>
    <scope>NUCLEOTIDE SEQUENCE [LARGE SCALE GENOMIC DNA]</scope>
    <source>
        <strain evidence="1 2">DSM 27208</strain>
    </source>
</reference>
<keyword evidence="2" id="KW-1185">Reference proteome</keyword>
<organism evidence="1 2">
    <name type="scientific">Natronoarchaeum philippinense</name>
    <dbReference type="NCBI Taxonomy" id="558529"/>
    <lineage>
        <taxon>Archaea</taxon>
        <taxon>Methanobacteriati</taxon>
        <taxon>Methanobacteriota</taxon>
        <taxon>Stenosarchaea group</taxon>
        <taxon>Halobacteria</taxon>
        <taxon>Halobacteriales</taxon>
        <taxon>Natronoarchaeaceae</taxon>
    </lineage>
</organism>
<dbReference type="AlphaFoldDB" id="A0A285NSW5"/>
<accession>A0A285NSW5</accession>
<gene>
    <name evidence="1" type="ORF">SAMN06269185_1796</name>
</gene>
<sequence length="140" mass="15806">MSRSERSTGAESETVVEQYVLDVRIVERPDADDAARYGFEAPRHTEVTFENPDTARLYADVYFDVNGFREEGTGEHGVPPAIFQGGKDTLAAYLLTRPGIDINWVASFFGVDRAKAERYVSWVSERAASIRDRARERDLE</sequence>
<dbReference type="Proteomes" id="UP000219453">
    <property type="component" value="Unassembled WGS sequence"/>
</dbReference>
<dbReference type="OrthoDB" id="303910at2157"/>
<dbReference type="EMBL" id="OBEJ01000002">
    <property type="protein sequence ID" value="SNZ12539.1"/>
    <property type="molecule type" value="Genomic_DNA"/>
</dbReference>
<dbReference type="RefSeq" id="WP_097008729.1">
    <property type="nucleotide sequence ID" value="NZ_OBEJ01000002.1"/>
</dbReference>
<evidence type="ECO:0000313" key="2">
    <source>
        <dbReference type="Proteomes" id="UP000219453"/>
    </source>
</evidence>